<comment type="function">
    <text evidence="7">Catalyzes the attachment of glutamate to tRNA(Glu) in a two-step reaction: glutamate is first activated by ATP to form Glu-AMP and then transferred to the acceptor end of tRNA(Glu).</text>
</comment>
<dbReference type="GO" id="GO:0005829">
    <property type="term" value="C:cytosol"/>
    <property type="evidence" value="ECO:0007669"/>
    <property type="project" value="TreeGrafter"/>
</dbReference>
<dbReference type="AlphaFoldDB" id="A0A837IMU5"/>
<dbReference type="InterPro" id="IPR014729">
    <property type="entry name" value="Rossmann-like_a/b/a_fold"/>
</dbReference>
<gene>
    <name evidence="7" type="primary">gltX</name>
    <name evidence="10" type="ORF">UY25_C0002G0058</name>
</gene>
<dbReference type="InterPro" id="IPR020058">
    <property type="entry name" value="Glu/Gln-tRNA-synth_Ib_cat-dom"/>
</dbReference>
<comment type="caution">
    <text evidence="10">The sequence shown here is derived from an EMBL/GenBank/DDBJ whole genome shotgun (WGS) entry which is preliminary data.</text>
</comment>
<name>A0A837IMU5_9BACT</name>
<dbReference type="CDD" id="cd00808">
    <property type="entry name" value="GluRS_core"/>
    <property type="match status" value="1"/>
</dbReference>
<dbReference type="Gene3D" id="3.40.50.620">
    <property type="entry name" value="HUPs"/>
    <property type="match status" value="1"/>
</dbReference>
<feature type="short sequence motif" description="'HIGH' region" evidence="7">
    <location>
        <begin position="11"/>
        <end position="21"/>
    </location>
</feature>
<dbReference type="InterPro" id="IPR008925">
    <property type="entry name" value="aa_tRNA-synth_I_cd-bd_sf"/>
</dbReference>
<dbReference type="EMBL" id="LCPH01000002">
    <property type="protein sequence ID" value="KKU93334.1"/>
    <property type="molecule type" value="Genomic_DNA"/>
</dbReference>
<keyword evidence="3 7" id="KW-0547">Nucleotide-binding</keyword>
<evidence type="ECO:0000313" key="10">
    <source>
        <dbReference type="EMBL" id="KKU93334.1"/>
    </source>
</evidence>
<dbReference type="InterPro" id="IPR033910">
    <property type="entry name" value="GluRS_core"/>
</dbReference>
<keyword evidence="2 7" id="KW-0436">Ligase</keyword>
<reference evidence="10 11" key="1">
    <citation type="journal article" date="2015" name="Nature">
        <title>rRNA introns, odd ribosomes, and small enigmatic genomes across a large radiation of phyla.</title>
        <authorList>
            <person name="Brown C.T."/>
            <person name="Hug L.A."/>
            <person name="Thomas B.C."/>
            <person name="Sharon I."/>
            <person name="Castelle C.J."/>
            <person name="Singh A."/>
            <person name="Wilkins M.J."/>
            <person name="Williams K.H."/>
            <person name="Banfield J.F."/>
        </authorList>
    </citation>
    <scope>NUCLEOTIDE SEQUENCE [LARGE SCALE GENOMIC DNA]</scope>
</reference>
<feature type="domain" description="Aminoacyl-tRNA synthetase class I anticodon-binding" evidence="9">
    <location>
        <begin position="333"/>
        <end position="481"/>
    </location>
</feature>
<sequence length="487" mass="55562">MDGKVRTRIAPSPTGWAHMGTARTALFNYLFAKKEGGDFILRIEDTDKERSQKEYEQDVLESFRWLGLEWDEGPEKNGKYGPYRQSERTELYKKYLTKLLEQGRAYWCFCTPEELEAQRAHQMSLGEAPRYKGACRNLSPQEQQGRLASGTRGVIRFAVEPKTVAFHDLIRGEIAFDTGLLGDVVIAKDLETPLYNFSVVVDDFEMQITHVIRGEDHITNTPRQILIQEALELPGVQYAHLPLLLGEDRSKLSKRHGDNSVRAFRQQGYLPEAVVNFLALLGWNPGSDREIFSLPELVKEFSLERIQKGGAIFNLKRLDWINGLYIRHMRLEELAALCAPYLPRDDVDSEKQKAIVGLYQERLKKLAEIAELADFFFADTLQYDAELLLWKDATKEGTQEILEKIRELLNGVGESEWTKDNLEKILMPEAEKAGPPEKPNRGYMLWPMRAALSGKKASPGPFEIAEVLGKEKTLERIQNAIKILAYA</sequence>
<dbReference type="PRINTS" id="PR00987">
    <property type="entry name" value="TRNASYNTHGLU"/>
</dbReference>
<keyword evidence="7" id="KW-0963">Cytoplasm</keyword>
<comment type="subunit">
    <text evidence="7">Monomer.</text>
</comment>
<dbReference type="InterPro" id="IPR045462">
    <property type="entry name" value="aa-tRNA-synth_I_cd-bd"/>
</dbReference>
<dbReference type="Pfam" id="PF19269">
    <property type="entry name" value="Anticodon_2"/>
    <property type="match status" value="1"/>
</dbReference>
<keyword evidence="5 7" id="KW-0648">Protein biosynthesis</keyword>
<evidence type="ECO:0000256" key="1">
    <source>
        <dbReference type="ARBA" id="ARBA00007894"/>
    </source>
</evidence>
<comment type="subcellular location">
    <subcellularLocation>
        <location evidence="7">Cytoplasm</location>
    </subcellularLocation>
</comment>
<evidence type="ECO:0000256" key="4">
    <source>
        <dbReference type="ARBA" id="ARBA00022840"/>
    </source>
</evidence>
<evidence type="ECO:0000256" key="5">
    <source>
        <dbReference type="ARBA" id="ARBA00022917"/>
    </source>
</evidence>
<evidence type="ECO:0000256" key="6">
    <source>
        <dbReference type="ARBA" id="ARBA00023146"/>
    </source>
</evidence>
<organism evidence="10 11">
    <name type="scientific">Candidatus Yanofskybacteria bacterium GW2011_GWC1_48_11</name>
    <dbReference type="NCBI Taxonomy" id="1619027"/>
    <lineage>
        <taxon>Bacteria</taxon>
        <taxon>Candidatus Yanofskyibacteriota</taxon>
    </lineage>
</organism>
<dbReference type="GO" id="GO:0004818">
    <property type="term" value="F:glutamate-tRNA ligase activity"/>
    <property type="evidence" value="ECO:0007669"/>
    <property type="project" value="UniProtKB-UniRule"/>
</dbReference>
<dbReference type="Gene3D" id="1.10.10.350">
    <property type="match status" value="1"/>
</dbReference>
<dbReference type="InterPro" id="IPR004527">
    <property type="entry name" value="Glu-tRNA-ligase_bac/mito"/>
</dbReference>
<comment type="caution">
    <text evidence="7">Lacks conserved residue(s) required for the propagation of feature annotation.</text>
</comment>
<dbReference type="InterPro" id="IPR020751">
    <property type="entry name" value="aa-tRNA-synth_I_codon-bd_sub2"/>
</dbReference>
<dbReference type="Pfam" id="PF00749">
    <property type="entry name" value="tRNA-synt_1c"/>
    <property type="match status" value="1"/>
</dbReference>
<protein>
    <recommendedName>
        <fullName evidence="7">Glutamate--tRNA ligase</fullName>
        <ecNumber evidence="7">6.1.1.17</ecNumber>
    </recommendedName>
    <alternativeName>
        <fullName evidence="7">Glutamyl-tRNA synthetase</fullName>
        <shortName evidence="7">GluRS</shortName>
    </alternativeName>
</protein>
<evidence type="ECO:0000256" key="3">
    <source>
        <dbReference type="ARBA" id="ARBA00022741"/>
    </source>
</evidence>
<dbReference type="NCBIfam" id="TIGR00464">
    <property type="entry name" value="gltX_bact"/>
    <property type="match status" value="1"/>
</dbReference>
<evidence type="ECO:0000313" key="11">
    <source>
        <dbReference type="Proteomes" id="UP000034462"/>
    </source>
</evidence>
<dbReference type="GO" id="GO:0000049">
    <property type="term" value="F:tRNA binding"/>
    <property type="evidence" value="ECO:0007669"/>
    <property type="project" value="InterPro"/>
</dbReference>
<keyword evidence="4 7" id="KW-0067">ATP-binding</keyword>
<dbReference type="InterPro" id="IPR000924">
    <property type="entry name" value="Glu/Gln-tRNA-synth"/>
</dbReference>
<proteinExistence type="inferred from homology"/>
<evidence type="ECO:0000256" key="7">
    <source>
        <dbReference type="HAMAP-Rule" id="MF_00022"/>
    </source>
</evidence>
<dbReference type="FunFam" id="3.40.50.620:FF:000045">
    <property type="entry name" value="Glutamate--tRNA ligase, mitochondrial"/>
    <property type="match status" value="1"/>
</dbReference>
<comment type="similarity">
    <text evidence="1 7">Belongs to the class-I aminoacyl-tRNA synthetase family. Glutamate--tRNA ligase type 1 subfamily.</text>
</comment>
<dbReference type="PANTHER" id="PTHR43311:SF2">
    <property type="entry name" value="GLUTAMATE--TRNA LIGASE, MITOCHONDRIAL-RELATED"/>
    <property type="match status" value="1"/>
</dbReference>
<dbReference type="InterPro" id="IPR049940">
    <property type="entry name" value="GluQ/Sye"/>
</dbReference>
<feature type="short sequence motif" description="'KMSKS' region" evidence="7">
    <location>
        <begin position="251"/>
        <end position="255"/>
    </location>
</feature>
<dbReference type="GO" id="GO:0005524">
    <property type="term" value="F:ATP binding"/>
    <property type="evidence" value="ECO:0007669"/>
    <property type="project" value="UniProtKB-UniRule"/>
</dbReference>
<evidence type="ECO:0000259" key="8">
    <source>
        <dbReference type="Pfam" id="PF00749"/>
    </source>
</evidence>
<evidence type="ECO:0000256" key="2">
    <source>
        <dbReference type="ARBA" id="ARBA00022598"/>
    </source>
</evidence>
<evidence type="ECO:0000259" key="9">
    <source>
        <dbReference type="Pfam" id="PF19269"/>
    </source>
</evidence>
<dbReference type="GO" id="GO:0008270">
    <property type="term" value="F:zinc ion binding"/>
    <property type="evidence" value="ECO:0007669"/>
    <property type="project" value="InterPro"/>
</dbReference>
<dbReference type="GO" id="GO:0006424">
    <property type="term" value="P:glutamyl-tRNA aminoacylation"/>
    <property type="evidence" value="ECO:0007669"/>
    <property type="project" value="UniProtKB-UniRule"/>
</dbReference>
<accession>A0A837IMU5</accession>
<dbReference type="SUPFAM" id="SSF52374">
    <property type="entry name" value="Nucleotidylyl transferase"/>
    <property type="match status" value="1"/>
</dbReference>
<dbReference type="SUPFAM" id="SSF48163">
    <property type="entry name" value="An anticodon-binding domain of class I aminoacyl-tRNA synthetases"/>
    <property type="match status" value="1"/>
</dbReference>
<dbReference type="Proteomes" id="UP000034462">
    <property type="component" value="Unassembled WGS sequence"/>
</dbReference>
<comment type="catalytic activity">
    <reaction evidence="7">
        <text>tRNA(Glu) + L-glutamate + ATP = L-glutamyl-tRNA(Glu) + AMP + diphosphate</text>
        <dbReference type="Rhea" id="RHEA:23540"/>
        <dbReference type="Rhea" id="RHEA-COMP:9663"/>
        <dbReference type="Rhea" id="RHEA-COMP:9680"/>
        <dbReference type="ChEBI" id="CHEBI:29985"/>
        <dbReference type="ChEBI" id="CHEBI:30616"/>
        <dbReference type="ChEBI" id="CHEBI:33019"/>
        <dbReference type="ChEBI" id="CHEBI:78442"/>
        <dbReference type="ChEBI" id="CHEBI:78520"/>
        <dbReference type="ChEBI" id="CHEBI:456215"/>
        <dbReference type="EC" id="6.1.1.17"/>
    </reaction>
</comment>
<dbReference type="PANTHER" id="PTHR43311">
    <property type="entry name" value="GLUTAMATE--TRNA LIGASE"/>
    <property type="match status" value="1"/>
</dbReference>
<feature type="binding site" evidence="7">
    <location>
        <position position="254"/>
    </location>
    <ligand>
        <name>ATP</name>
        <dbReference type="ChEBI" id="CHEBI:30616"/>
    </ligand>
</feature>
<feature type="domain" description="Glutamyl/glutaminyl-tRNA synthetase class Ib catalytic" evidence="8">
    <location>
        <begin position="4"/>
        <end position="320"/>
    </location>
</feature>
<dbReference type="EC" id="6.1.1.17" evidence="7"/>
<keyword evidence="6 7" id="KW-0030">Aminoacyl-tRNA synthetase</keyword>
<dbReference type="HAMAP" id="MF_00022">
    <property type="entry name" value="Glu_tRNA_synth_type1"/>
    <property type="match status" value="1"/>
</dbReference>